<sequence length="127" mass="13957">MPGAPPRLPILRIPAITESLAASARPMDLRRSAVLCSWITGRLQRVWSRTSPIRCDCLEAAHAQLEEQRRECMPQQSSHYGRLRRLCGGTAFLGQVSDFRLNAGLGGVRLSVMAMDKGLRLGDGASR</sequence>
<keyword evidence="2" id="KW-1185">Reference proteome</keyword>
<dbReference type="EMBL" id="JARJCW010000012">
    <property type="protein sequence ID" value="KAJ7218628.1"/>
    <property type="molecule type" value="Genomic_DNA"/>
</dbReference>
<dbReference type="AlphaFoldDB" id="A0AAD6YGH8"/>
<comment type="caution">
    <text evidence="1">The sequence shown here is derived from an EMBL/GenBank/DDBJ whole genome shotgun (WGS) entry which is preliminary data.</text>
</comment>
<proteinExistence type="predicted"/>
<reference evidence="1" key="1">
    <citation type="submission" date="2023-03" db="EMBL/GenBank/DDBJ databases">
        <title>Massive genome expansion in bonnet fungi (Mycena s.s.) driven by repeated elements and novel gene families across ecological guilds.</title>
        <authorList>
            <consortium name="Lawrence Berkeley National Laboratory"/>
            <person name="Harder C.B."/>
            <person name="Miyauchi S."/>
            <person name="Viragh M."/>
            <person name="Kuo A."/>
            <person name="Thoen E."/>
            <person name="Andreopoulos B."/>
            <person name="Lu D."/>
            <person name="Skrede I."/>
            <person name="Drula E."/>
            <person name="Henrissat B."/>
            <person name="Morin E."/>
            <person name="Kohler A."/>
            <person name="Barry K."/>
            <person name="LaButti K."/>
            <person name="Morin E."/>
            <person name="Salamov A."/>
            <person name="Lipzen A."/>
            <person name="Mereny Z."/>
            <person name="Hegedus B."/>
            <person name="Baldrian P."/>
            <person name="Stursova M."/>
            <person name="Weitz H."/>
            <person name="Taylor A."/>
            <person name="Grigoriev I.V."/>
            <person name="Nagy L.G."/>
            <person name="Martin F."/>
            <person name="Kauserud H."/>
        </authorList>
    </citation>
    <scope>NUCLEOTIDE SEQUENCE</scope>
    <source>
        <strain evidence="1">9144</strain>
    </source>
</reference>
<gene>
    <name evidence="1" type="ORF">GGX14DRAFT_390395</name>
</gene>
<dbReference type="Proteomes" id="UP001219525">
    <property type="component" value="Unassembled WGS sequence"/>
</dbReference>
<organism evidence="1 2">
    <name type="scientific">Mycena pura</name>
    <dbReference type="NCBI Taxonomy" id="153505"/>
    <lineage>
        <taxon>Eukaryota</taxon>
        <taxon>Fungi</taxon>
        <taxon>Dikarya</taxon>
        <taxon>Basidiomycota</taxon>
        <taxon>Agaricomycotina</taxon>
        <taxon>Agaricomycetes</taxon>
        <taxon>Agaricomycetidae</taxon>
        <taxon>Agaricales</taxon>
        <taxon>Marasmiineae</taxon>
        <taxon>Mycenaceae</taxon>
        <taxon>Mycena</taxon>
    </lineage>
</organism>
<evidence type="ECO:0000313" key="1">
    <source>
        <dbReference type="EMBL" id="KAJ7218628.1"/>
    </source>
</evidence>
<name>A0AAD6YGH8_9AGAR</name>
<protein>
    <submittedName>
        <fullName evidence="1">Uncharacterized protein</fullName>
    </submittedName>
</protein>
<evidence type="ECO:0000313" key="2">
    <source>
        <dbReference type="Proteomes" id="UP001219525"/>
    </source>
</evidence>
<accession>A0AAD6YGH8</accession>